<gene>
    <name evidence="10" type="ORF">MTBBW1_50005</name>
</gene>
<dbReference type="InterPro" id="IPR037066">
    <property type="entry name" value="Plug_dom_sf"/>
</dbReference>
<dbReference type="InterPro" id="IPR036942">
    <property type="entry name" value="Beta-barrel_TonB_sf"/>
</dbReference>
<proteinExistence type="inferred from homology"/>
<protein>
    <submittedName>
        <fullName evidence="10">TonB-dependent receptor, plug</fullName>
    </submittedName>
</protein>
<dbReference type="PROSITE" id="PS52016">
    <property type="entry name" value="TONB_DEPENDENT_REC_3"/>
    <property type="match status" value="1"/>
</dbReference>
<comment type="similarity">
    <text evidence="8">Belongs to the TonB-dependent receptor family.</text>
</comment>
<name>A0A1W1HHN1_9BACT</name>
<dbReference type="RefSeq" id="WP_080797775.1">
    <property type="nucleotide sequence ID" value="NZ_LT828540.1"/>
</dbReference>
<dbReference type="AlphaFoldDB" id="A0A1W1HHN1"/>
<dbReference type="GO" id="GO:0009279">
    <property type="term" value="C:cell outer membrane"/>
    <property type="evidence" value="ECO:0007669"/>
    <property type="project" value="UniProtKB-SubCell"/>
</dbReference>
<dbReference type="EMBL" id="FWEV01000292">
    <property type="protein sequence ID" value="SLM31882.1"/>
    <property type="molecule type" value="Genomic_DNA"/>
</dbReference>
<evidence type="ECO:0000256" key="8">
    <source>
        <dbReference type="PROSITE-ProRule" id="PRU01360"/>
    </source>
</evidence>
<evidence type="ECO:0000313" key="10">
    <source>
        <dbReference type="EMBL" id="SLM31882.1"/>
    </source>
</evidence>
<dbReference type="InterPro" id="IPR039426">
    <property type="entry name" value="TonB-dep_rcpt-like"/>
</dbReference>
<keyword evidence="3 8" id="KW-1134">Transmembrane beta strand</keyword>
<dbReference type="PANTHER" id="PTHR30069:SF29">
    <property type="entry name" value="HEMOGLOBIN AND HEMOGLOBIN-HAPTOGLOBIN-BINDING PROTEIN 1-RELATED"/>
    <property type="match status" value="1"/>
</dbReference>
<evidence type="ECO:0000256" key="2">
    <source>
        <dbReference type="ARBA" id="ARBA00022448"/>
    </source>
</evidence>
<dbReference type="GO" id="GO:0044718">
    <property type="term" value="P:siderophore transmembrane transport"/>
    <property type="evidence" value="ECO:0007669"/>
    <property type="project" value="TreeGrafter"/>
</dbReference>
<evidence type="ECO:0000313" key="11">
    <source>
        <dbReference type="Proteomes" id="UP000191931"/>
    </source>
</evidence>
<evidence type="ECO:0000256" key="7">
    <source>
        <dbReference type="ARBA" id="ARBA00023237"/>
    </source>
</evidence>
<dbReference type="GO" id="GO:0015344">
    <property type="term" value="F:siderophore uptake transmembrane transporter activity"/>
    <property type="evidence" value="ECO:0007669"/>
    <property type="project" value="TreeGrafter"/>
</dbReference>
<keyword evidence="2 8" id="KW-0813">Transport</keyword>
<dbReference type="PANTHER" id="PTHR30069">
    <property type="entry name" value="TONB-DEPENDENT OUTER MEMBRANE RECEPTOR"/>
    <property type="match status" value="1"/>
</dbReference>
<evidence type="ECO:0000256" key="4">
    <source>
        <dbReference type="ARBA" id="ARBA00022692"/>
    </source>
</evidence>
<keyword evidence="11" id="KW-1185">Reference proteome</keyword>
<dbReference type="Gene3D" id="2.170.130.10">
    <property type="entry name" value="TonB-dependent receptor, plug domain"/>
    <property type="match status" value="1"/>
</dbReference>
<dbReference type="InterPro" id="IPR012910">
    <property type="entry name" value="Plug_dom"/>
</dbReference>
<keyword evidence="10" id="KW-0675">Receptor</keyword>
<evidence type="ECO:0000256" key="5">
    <source>
        <dbReference type="ARBA" id="ARBA00022729"/>
    </source>
</evidence>
<evidence type="ECO:0000256" key="6">
    <source>
        <dbReference type="ARBA" id="ARBA00023136"/>
    </source>
</evidence>
<keyword evidence="4 8" id="KW-0812">Transmembrane</keyword>
<evidence type="ECO:0000259" key="9">
    <source>
        <dbReference type="Pfam" id="PF07715"/>
    </source>
</evidence>
<evidence type="ECO:0000256" key="1">
    <source>
        <dbReference type="ARBA" id="ARBA00004571"/>
    </source>
</evidence>
<dbReference type="STRING" id="1246637.MTBBW1_50005"/>
<feature type="domain" description="TonB-dependent receptor plug" evidence="9">
    <location>
        <begin position="64"/>
        <end position="170"/>
    </location>
</feature>
<accession>A0A1W1HHN1</accession>
<dbReference type="OrthoDB" id="98353at2"/>
<reference evidence="10 11" key="1">
    <citation type="submission" date="2017-03" db="EMBL/GenBank/DDBJ databases">
        <authorList>
            <person name="Afonso C.L."/>
            <person name="Miller P.J."/>
            <person name="Scott M.A."/>
            <person name="Spackman E."/>
            <person name="Goraichik I."/>
            <person name="Dimitrov K.M."/>
            <person name="Suarez D.L."/>
            <person name="Swayne D.E."/>
        </authorList>
    </citation>
    <scope>NUCLEOTIDE SEQUENCE [LARGE SCALE GENOMIC DNA]</scope>
    <source>
        <strain evidence="10">PRJEB14757</strain>
    </source>
</reference>
<dbReference type="Proteomes" id="UP000191931">
    <property type="component" value="Unassembled WGS sequence"/>
</dbReference>
<organism evidence="10 11">
    <name type="scientific">Desulfamplus magnetovallimortis</name>
    <dbReference type="NCBI Taxonomy" id="1246637"/>
    <lineage>
        <taxon>Bacteria</taxon>
        <taxon>Pseudomonadati</taxon>
        <taxon>Thermodesulfobacteriota</taxon>
        <taxon>Desulfobacteria</taxon>
        <taxon>Desulfobacterales</taxon>
        <taxon>Desulfobacteraceae</taxon>
        <taxon>Desulfamplus</taxon>
    </lineage>
</organism>
<evidence type="ECO:0000256" key="3">
    <source>
        <dbReference type="ARBA" id="ARBA00022452"/>
    </source>
</evidence>
<comment type="subcellular location">
    <subcellularLocation>
        <location evidence="1 8">Cell outer membrane</location>
        <topology evidence="1 8">Multi-pass membrane protein</topology>
    </subcellularLocation>
</comment>
<keyword evidence="7 8" id="KW-0998">Cell outer membrane</keyword>
<dbReference type="SUPFAM" id="SSF56935">
    <property type="entry name" value="Porins"/>
    <property type="match status" value="1"/>
</dbReference>
<sequence>MNSKKNIKFFQCFVVILQLCIITFCFFNNTLYAEEKDSPYLLEDIVVIDSPIIEGNFTDFFASQKTVVTKDQIKELNAHDLESALRRTPGVNISRYNPVGSFGGAEGGGVFIRGMGSSRPGGEIKTLVDGAPMYMSVWNHPLLDLVSIDSANTIEVYKSPQPQYFGNALGVINLVPGEPYEEGFVTNGELSAGSYETWIAKLQNSGKIDRFNYYVGGAFKASDGHRTDADGELKNLYGRLGYNLSDHWTFSLFTLVNDNYAKDPGVEGEDSSLKAGSYETRANLATVTLGNDFSWTDGEIKIYRSSGEGDWLNNPTDTDGVTENLFNDFLFYGVKAKQRFSLTGGFELLAGIDWDYTCGNYDKTLSNGNTEVWEEHDFNILSPYVALNRQFGTKDGFYFIPSAGIRYYENSDFDSETAPHAGMIFGYKDSRLHMGYARGVIYPGLDVAVMSEMVIPMLGESWKDLTAEKTDHFEMGIQHDFGERATVDLTFFYEDGKNRYVIVPPPPPPPSYSNIESFTIQGVEASLTARPLSDLTLFTGVTWLDTDPTDLPYAPEFTFSAGLNWTLFDRVKLSMDCAWLTDMFVNSQARKKDAENISEVDGYFVVNGKFTYDILTKPSAYEVELFLSGENLTDTDYEYLPGYPMPGINCMAGITFKL</sequence>
<keyword evidence="5" id="KW-0732">Signal</keyword>
<dbReference type="Pfam" id="PF07715">
    <property type="entry name" value="Plug"/>
    <property type="match status" value="1"/>
</dbReference>
<keyword evidence="6 8" id="KW-0472">Membrane</keyword>
<dbReference type="Gene3D" id="2.40.170.20">
    <property type="entry name" value="TonB-dependent receptor, beta-barrel domain"/>
    <property type="match status" value="1"/>
</dbReference>